<dbReference type="AlphaFoldDB" id="A0A1H9RX43"/>
<reference evidence="3" key="1">
    <citation type="submission" date="2016-10" db="EMBL/GenBank/DDBJ databases">
        <authorList>
            <person name="Varghese N."/>
            <person name="Submissions S."/>
        </authorList>
    </citation>
    <scope>NUCLEOTIDE SEQUENCE [LARGE SCALE GENOMIC DNA]</scope>
    <source>
        <strain evidence="3">DSM 44260</strain>
    </source>
</reference>
<protein>
    <submittedName>
        <fullName evidence="2">Alpha-1,2-mannosyltransferase</fullName>
    </submittedName>
</protein>
<dbReference type="STRING" id="155974.SAMN04487818_105143"/>
<keyword evidence="1" id="KW-0472">Membrane</keyword>
<evidence type="ECO:0000256" key="1">
    <source>
        <dbReference type="SAM" id="Phobius"/>
    </source>
</evidence>
<accession>A0A1H9RX43</accession>
<feature type="transmembrane region" description="Helical" evidence="1">
    <location>
        <begin position="96"/>
        <end position="113"/>
    </location>
</feature>
<feature type="transmembrane region" description="Helical" evidence="1">
    <location>
        <begin position="133"/>
        <end position="154"/>
    </location>
</feature>
<evidence type="ECO:0000313" key="2">
    <source>
        <dbReference type="EMBL" id="SER77204.1"/>
    </source>
</evidence>
<proteinExistence type="predicted"/>
<dbReference type="GO" id="GO:0016757">
    <property type="term" value="F:glycosyltransferase activity"/>
    <property type="evidence" value="ECO:0007669"/>
    <property type="project" value="UniProtKB-KW"/>
</dbReference>
<dbReference type="EMBL" id="FOGI01000005">
    <property type="protein sequence ID" value="SER77204.1"/>
    <property type="molecule type" value="Genomic_DNA"/>
</dbReference>
<dbReference type="Proteomes" id="UP000199051">
    <property type="component" value="Unassembled WGS sequence"/>
</dbReference>
<dbReference type="RefSeq" id="WP_245782335.1">
    <property type="nucleotide sequence ID" value="NZ_FOGI01000005.1"/>
</dbReference>
<keyword evidence="3" id="KW-1185">Reference proteome</keyword>
<name>A0A1H9RX43_9PSEU</name>
<evidence type="ECO:0000313" key="3">
    <source>
        <dbReference type="Proteomes" id="UP000199051"/>
    </source>
</evidence>
<keyword evidence="2" id="KW-0808">Transferase</keyword>
<keyword evidence="2" id="KW-0328">Glycosyltransferase</keyword>
<keyword evidence="1" id="KW-0812">Transmembrane</keyword>
<feature type="transmembrane region" description="Helical" evidence="1">
    <location>
        <begin position="31"/>
        <end position="48"/>
    </location>
</feature>
<organism evidence="2 3">
    <name type="scientific">Actinokineospora terrae</name>
    <dbReference type="NCBI Taxonomy" id="155974"/>
    <lineage>
        <taxon>Bacteria</taxon>
        <taxon>Bacillati</taxon>
        <taxon>Actinomycetota</taxon>
        <taxon>Actinomycetes</taxon>
        <taxon>Pseudonocardiales</taxon>
        <taxon>Pseudonocardiaceae</taxon>
        <taxon>Actinokineospora</taxon>
    </lineage>
</organism>
<sequence>MFADPARIYADLTSTHNQSLRGLLLRADLPALWPWIASLVCLLTLVAARRCDRLLATTLVGLCAAAISPWSWGHHWVWITPLTVVVADRVLRRRQWAWLVPGVLLVATTPWVLALADPPDAAGPAVLTSGPLWFLVGNLYLVLFVTVLGLALWTGRSVSANPGREPIAGIGLWEDFRDWGSVPTWWEILAAKVAAFCPRGPGDLRDPVPSDQSRAC</sequence>
<keyword evidence="1" id="KW-1133">Transmembrane helix</keyword>
<gene>
    <name evidence="2" type="ORF">SAMN04487818_105143</name>
</gene>